<keyword evidence="1" id="KW-0732">Signal</keyword>
<name>A0A511WMH0_9BACI</name>
<dbReference type="EMBL" id="BJYD01000004">
    <property type="protein sequence ID" value="GEN52334.1"/>
    <property type="molecule type" value="Genomic_DNA"/>
</dbReference>
<dbReference type="Proteomes" id="UP000321886">
    <property type="component" value="Unassembled WGS sequence"/>
</dbReference>
<dbReference type="PROSITE" id="PS51257">
    <property type="entry name" value="PROKAR_LIPOPROTEIN"/>
    <property type="match status" value="1"/>
</dbReference>
<sequence length="99" mass="11422">MKRILVLFVLSLFVTAGCNSEEQDYTSNPTIEGYIVSVKDKEILVVHGITKDQAVTMSWNELSRVDDKRYEAHIFHINFNIDGFFESFSDFKKGDKVRV</sequence>
<dbReference type="AlphaFoldDB" id="A0A511WMH0"/>
<dbReference type="RefSeq" id="WP_146813075.1">
    <property type="nucleotide sequence ID" value="NZ_BJYD01000004.1"/>
</dbReference>
<evidence type="ECO:0000313" key="2">
    <source>
        <dbReference type="EMBL" id="GEN52334.1"/>
    </source>
</evidence>
<accession>A0A511WMH0</accession>
<evidence type="ECO:0000313" key="3">
    <source>
        <dbReference type="Proteomes" id="UP000321886"/>
    </source>
</evidence>
<proteinExistence type="predicted"/>
<organism evidence="2 3">
    <name type="scientific">Halobacillus faecis</name>
    <dbReference type="NCBI Taxonomy" id="360184"/>
    <lineage>
        <taxon>Bacteria</taxon>
        <taxon>Bacillati</taxon>
        <taxon>Bacillota</taxon>
        <taxon>Bacilli</taxon>
        <taxon>Bacillales</taxon>
        <taxon>Bacillaceae</taxon>
        <taxon>Halobacillus</taxon>
    </lineage>
</organism>
<dbReference type="OrthoDB" id="2625519at2"/>
<keyword evidence="3" id="KW-1185">Reference proteome</keyword>
<evidence type="ECO:0000256" key="1">
    <source>
        <dbReference type="SAM" id="SignalP"/>
    </source>
</evidence>
<dbReference type="Pfam" id="PF11518">
    <property type="entry name" value="DUF3221"/>
    <property type="match status" value="1"/>
</dbReference>
<feature type="chain" id="PRO_5039648818" description="DUF3221 domain-containing protein" evidence="1">
    <location>
        <begin position="21"/>
        <end position="99"/>
    </location>
</feature>
<gene>
    <name evidence="2" type="ORF">HFA01_05960</name>
</gene>
<protein>
    <recommendedName>
        <fullName evidence="4">DUF3221 domain-containing protein</fullName>
    </recommendedName>
</protein>
<dbReference type="InterPro" id="IPR021598">
    <property type="entry name" value="DUF3221"/>
</dbReference>
<reference evidence="2 3" key="1">
    <citation type="submission" date="2019-07" db="EMBL/GenBank/DDBJ databases">
        <title>Whole genome shotgun sequence of Halobacillus faecis NBRC 103569.</title>
        <authorList>
            <person name="Hosoyama A."/>
            <person name="Uohara A."/>
            <person name="Ohji S."/>
            <person name="Ichikawa N."/>
        </authorList>
    </citation>
    <scope>NUCLEOTIDE SEQUENCE [LARGE SCALE GENOMIC DNA]</scope>
    <source>
        <strain evidence="2 3">NBRC 103569</strain>
    </source>
</reference>
<feature type="signal peptide" evidence="1">
    <location>
        <begin position="1"/>
        <end position="20"/>
    </location>
</feature>
<comment type="caution">
    <text evidence="2">The sequence shown here is derived from an EMBL/GenBank/DDBJ whole genome shotgun (WGS) entry which is preliminary data.</text>
</comment>
<evidence type="ECO:0008006" key="4">
    <source>
        <dbReference type="Google" id="ProtNLM"/>
    </source>
</evidence>